<reference evidence="2 3" key="1">
    <citation type="submission" date="2016-10" db="EMBL/GenBank/DDBJ databases">
        <title>Genome sequence of the basidiomycete white-rot fungus Trametes pubescens.</title>
        <authorList>
            <person name="Makela M.R."/>
            <person name="Granchi Z."/>
            <person name="Peng M."/>
            <person name="De Vries R.P."/>
            <person name="Grigoriev I."/>
            <person name="Riley R."/>
            <person name="Hilden K."/>
        </authorList>
    </citation>
    <scope>NUCLEOTIDE SEQUENCE [LARGE SCALE GENOMIC DNA]</scope>
    <source>
        <strain evidence="2 3">FBCC735</strain>
    </source>
</reference>
<dbReference type="AlphaFoldDB" id="A0A1M2W151"/>
<keyword evidence="1" id="KW-1133">Transmembrane helix</keyword>
<dbReference type="OrthoDB" id="2797003at2759"/>
<accession>A0A1M2W151</accession>
<proteinExistence type="predicted"/>
<sequence length="229" mass="25085">MFWVRKMTGASVLFLSNRYLLLLGYILVMCEYIPMSDSAQYGFGLSGSHDPTFGCLVQVNLTVPQAKTRTARCSSNTLAVTIVSRVPLIVADILVIAVTWFTMRRRVLRDESGIRSPITLSTILLRDGTIYFIVLLILNILHLTLTMISLVIPFDPSSQVTTVTEPVTAVLVSRFLIDLQTASRKTLRLDSQDSMYLGSTAFGVGTLSFARVVGSLGESLESVSPSSPI</sequence>
<organism evidence="2 3">
    <name type="scientific">Trametes pubescens</name>
    <name type="common">White-rot fungus</name>
    <dbReference type="NCBI Taxonomy" id="154538"/>
    <lineage>
        <taxon>Eukaryota</taxon>
        <taxon>Fungi</taxon>
        <taxon>Dikarya</taxon>
        <taxon>Basidiomycota</taxon>
        <taxon>Agaricomycotina</taxon>
        <taxon>Agaricomycetes</taxon>
        <taxon>Polyporales</taxon>
        <taxon>Polyporaceae</taxon>
        <taxon>Trametes</taxon>
    </lineage>
</organism>
<feature type="transmembrane region" description="Helical" evidence="1">
    <location>
        <begin position="130"/>
        <end position="152"/>
    </location>
</feature>
<dbReference type="Proteomes" id="UP000184267">
    <property type="component" value="Unassembled WGS sequence"/>
</dbReference>
<feature type="transmembrane region" description="Helical" evidence="1">
    <location>
        <begin position="12"/>
        <end position="35"/>
    </location>
</feature>
<keyword evidence="1" id="KW-0812">Transmembrane</keyword>
<evidence type="ECO:0008006" key="4">
    <source>
        <dbReference type="Google" id="ProtNLM"/>
    </source>
</evidence>
<dbReference type="EMBL" id="MNAD01000403">
    <property type="protein sequence ID" value="OJT13492.1"/>
    <property type="molecule type" value="Genomic_DNA"/>
</dbReference>
<protein>
    <recommendedName>
        <fullName evidence="4">Transmembrane protein</fullName>
    </recommendedName>
</protein>
<evidence type="ECO:0000313" key="3">
    <source>
        <dbReference type="Proteomes" id="UP000184267"/>
    </source>
</evidence>
<dbReference type="STRING" id="154538.A0A1M2W151"/>
<name>A0A1M2W151_TRAPU</name>
<comment type="caution">
    <text evidence="2">The sequence shown here is derived from an EMBL/GenBank/DDBJ whole genome shotgun (WGS) entry which is preliminary data.</text>
</comment>
<dbReference type="OMA" id="ILVMCEY"/>
<evidence type="ECO:0000313" key="2">
    <source>
        <dbReference type="EMBL" id="OJT13492.1"/>
    </source>
</evidence>
<keyword evidence="1" id="KW-0472">Membrane</keyword>
<evidence type="ECO:0000256" key="1">
    <source>
        <dbReference type="SAM" id="Phobius"/>
    </source>
</evidence>
<keyword evidence="3" id="KW-1185">Reference proteome</keyword>
<feature type="transmembrane region" description="Helical" evidence="1">
    <location>
        <begin position="82"/>
        <end position="103"/>
    </location>
</feature>
<gene>
    <name evidence="2" type="ORF">TRAPUB_9957</name>
</gene>